<evidence type="ECO:0000256" key="1">
    <source>
        <dbReference type="SAM" id="Phobius"/>
    </source>
</evidence>
<accession>A0A5S4THV7</accession>
<keyword evidence="1" id="KW-1133">Transmembrane helix</keyword>
<evidence type="ECO:0000313" key="3">
    <source>
        <dbReference type="EMBL" id="TYK94150.1"/>
    </source>
</evidence>
<comment type="caution">
    <text evidence="3">The sequence shown here is derived from an EMBL/GenBank/DDBJ whole genome shotgun (WGS) entry which is preliminary data.</text>
</comment>
<dbReference type="Pfam" id="PF07589">
    <property type="entry name" value="PEP-CTERM"/>
    <property type="match status" value="1"/>
</dbReference>
<keyword evidence="1" id="KW-0472">Membrane</keyword>
<reference evidence="3 4" key="1">
    <citation type="submission" date="2019-02" db="EMBL/GenBank/DDBJ databases">
        <title>Novel genomic isolates of S. pyogenes and S. dysgalactiae subsp. equisimilis associated to necrotising fasciitis (NSTI).</title>
        <authorList>
            <person name="Barrantes I."/>
        </authorList>
    </citation>
    <scope>NUCLEOTIDE SEQUENCE [LARGE SCALE GENOMIC DNA]</scope>
    <source>
        <strain evidence="3 4">SPY2028</strain>
    </source>
</reference>
<feature type="domain" description="Ice-binding protein C-terminal" evidence="2">
    <location>
        <begin position="14"/>
        <end position="38"/>
    </location>
</feature>
<dbReference type="InterPro" id="IPR013424">
    <property type="entry name" value="Ice-binding_C"/>
</dbReference>
<evidence type="ECO:0000259" key="2">
    <source>
        <dbReference type="Pfam" id="PF07589"/>
    </source>
</evidence>
<feature type="non-terminal residue" evidence="3">
    <location>
        <position position="1"/>
    </location>
</feature>
<gene>
    <name evidence="3" type="ORF">E0F66_11595</name>
</gene>
<dbReference type="NCBIfam" id="NF035944">
    <property type="entry name" value="PEPxxWA-CTERM"/>
    <property type="match status" value="1"/>
</dbReference>
<dbReference type="NCBIfam" id="TIGR02595">
    <property type="entry name" value="PEP_CTERM"/>
    <property type="match status" value="1"/>
</dbReference>
<dbReference type="EMBL" id="SJLL01000330">
    <property type="protein sequence ID" value="TYK94150.1"/>
    <property type="molecule type" value="Genomic_DNA"/>
</dbReference>
<protein>
    <submittedName>
        <fullName evidence="3">PEP-CTERM sorting domain-containing protein</fullName>
    </submittedName>
</protein>
<proteinExistence type="predicted"/>
<evidence type="ECO:0000313" key="4">
    <source>
        <dbReference type="Proteomes" id="UP000324058"/>
    </source>
</evidence>
<sequence>SGFSLIDPNAVASAVPEPSTWAMMLLGFAGLGLMAYRRSKTLMAAA</sequence>
<dbReference type="Proteomes" id="UP000324058">
    <property type="component" value="Unassembled WGS sequence"/>
</dbReference>
<keyword evidence="1" id="KW-0812">Transmembrane</keyword>
<dbReference type="AlphaFoldDB" id="A0A5S4THV7"/>
<organism evidence="3 4">
    <name type="scientific">Streptococcus pyogenes</name>
    <dbReference type="NCBI Taxonomy" id="1314"/>
    <lineage>
        <taxon>Bacteria</taxon>
        <taxon>Bacillati</taxon>
        <taxon>Bacillota</taxon>
        <taxon>Bacilli</taxon>
        <taxon>Lactobacillales</taxon>
        <taxon>Streptococcaceae</taxon>
        <taxon>Streptococcus</taxon>
    </lineage>
</organism>
<name>A0A5S4THV7_STRPY</name>
<feature type="transmembrane region" description="Helical" evidence="1">
    <location>
        <begin position="20"/>
        <end position="36"/>
    </location>
</feature>